<name>A0A1I1BC33_9BACT</name>
<accession>A0A1I1BC33</accession>
<dbReference type="RefSeq" id="WP_092898927.1">
    <property type="nucleotide sequence ID" value="NZ_FOKK01000012.1"/>
</dbReference>
<gene>
    <name evidence="1" type="ORF">SAMN04489723_11234</name>
</gene>
<evidence type="ECO:0000313" key="2">
    <source>
        <dbReference type="Proteomes" id="UP000198790"/>
    </source>
</evidence>
<reference evidence="1 2" key="1">
    <citation type="submission" date="2016-10" db="EMBL/GenBank/DDBJ databases">
        <authorList>
            <person name="de Groot N.N."/>
        </authorList>
    </citation>
    <scope>NUCLEOTIDE SEQUENCE [LARGE SCALE GENOMIC DNA]</scope>
    <source>
        <strain evidence="1 2">DSM 23399</strain>
    </source>
</reference>
<evidence type="ECO:0008006" key="3">
    <source>
        <dbReference type="Google" id="ProtNLM"/>
    </source>
</evidence>
<evidence type="ECO:0000313" key="1">
    <source>
        <dbReference type="EMBL" id="SFB47332.1"/>
    </source>
</evidence>
<dbReference type="Proteomes" id="UP000198790">
    <property type="component" value="Unassembled WGS sequence"/>
</dbReference>
<keyword evidence="2" id="KW-1185">Reference proteome</keyword>
<dbReference type="OrthoDB" id="667380at2"/>
<dbReference type="AlphaFoldDB" id="A0A1I1BC33"/>
<dbReference type="STRING" id="237018.SAMN04489723_11234"/>
<protein>
    <recommendedName>
        <fullName evidence="3">3-oxoacyl-ACP synthase</fullName>
    </recommendedName>
</protein>
<proteinExistence type="predicted"/>
<sequence>MNTFKEKIYQTAIAQVKEKINLLKTERKAINDGILEDTKSSAGDKFETGRETMSRDLMTVENQLKQANFEFDELCRFQAIKEPSPTVQEGSLVQVGADKYLISISLGQVTVDGQKLFMLSKNSPLGEILVGHKKDDQIDFRGKSITITELQ</sequence>
<organism evidence="1 2">
    <name type="scientific">Algoriphagus aquimarinus</name>
    <dbReference type="NCBI Taxonomy" id="237018"/>
    <lineage>
        <taxon>Bacteria</taxon>
        <taxon>Pseudomonadati</taxon>
        <taxon>Bacteroidota</taxon>
        <taxon>Cytophagia</taxon>
        <taxon>Cytophagales</taxon>
        <taxon>Cyclobacteriaceae</taxon>
        <taxon>Algoriphagus</taxon>
    </lineage>
</organism>
<dbReference type="EMBL" id="FOKK01000012">
    <property type="protein sequence ID" value="SFB47332.1"/>
    <property type="molecule type" value="Genomic_DNA"/>
</dbReference>